<dbReference type="EMBL" id="KI536312">
    <property type="protein sequence ID" value="ESR59749.1"/>
    <property type="molecule type" value="Genomic_DNA"/>
</dbReference>
<dbReference type="KEGG" id="cic:CICLE_v10017257mg"/>
<protein>
    <submittedName>
        <fullName evidence="1">Uncharacterized protein</fullName>
    </submittedName>
</protein>
<organism evidence="1 2">
    <name type="scientific">Citrus clementina</name>
    <name type="common">Clementine</name>
    <name type="synonym">Citrus deliciosa x Citrus sinensis</name>
    <dbReference type="NCBI Taxonomy" id="85681"/>
    <lineage>
        <taxon>Eukaryota</taxon>
        <taxon>Viridiplantae</taxon>
        <taxon>Streptophyta</taxon>
        <taxon>Embryophyta</taxon>
        <taxon>Tracheophyta</taxon>
        <taxon>Spermatophyta</taxon>
        <taxon>Magnoliopsida</taxon>
        <taxon>eudicotyledons</taxon>
        <taxon>Gunneridae</taxon>
        <taxon>Pentapetalae</taxon>
        <taxon>rosids</taxon>
        <taxon>malvids</taxon>
        <taxon>Sapindales</taxon>
        <taxon>Rutaceae</taxon>
        <taxon>Aurantioideae</taxon>
        <taxon>Citrus</taxon>
    </lineage>
</organism>
<dbReference type="Gramene" id="ESR59749">
    <property type="protein sequence ID" value="ESR59749"/>
    <property type="gene ID" value="CICLE_v10017257mg"/>
</dbReference>
<accession>V4W1K1</accession>
<sequence length="108" mass="12604">MIITKWRLPTCKRINFAKKNLPLPLPWHPHTLYPPKGIFLFSGNENVRKFSTIKKPNKLRTHSFNLIFKMSLNSENTKPQPTSTQLIWAYGSNNNNKNKKLKSKNPDD</sequence>
<dbReference type="InParanoid" id="V4W1K1"/>
<keyword evidence="2" id="KW-1185">Reference proteome</keyword>
<evidence type="ECO:0000313" key="1">
    <source>
        <dbReference type="EMBL" id="ESR59749.1"/>
    </source>
</evidence>
<gene>
    <name evidence="1" type="ORF">CICLE_v10017257mg</name>
</gene>
<name>V4W1K1_CITCL</name>
<dbReference type="AlphaFoldDB" id="V4W1K1"/>
<reference evidence="1 2" key="1">
    <citation type="submission" date="2013-10" db="EMBL/GenBank/DDBJ databases">
        <authorList>
            <consortium name="International Citrus Genome Consortium"/>
            <person name="Jenkins J."/>
            <person name="Schmutz J."/>
            <person name="Prochnik S."/>
            <person name="Rokhsar D."/>
            <person name="Gmitter F."/>
            <person name="Ollitrault P."/>
            <person name="Machado M."/>
            <person name="Talon M."/>
            <person name="Wincker P."/>
            <person name="Jaillon O."/>
            <person name="Morgante M."/>
        </authorList>
    </citation>
    <scope>NUCLEOTIDE SEQUENCE</scope>
    <source>
        <strain evidence="2">cv. Clemenules</strain>
    </source>
</reference>
<evidence type="ECO:0000313" key="2">
    <source>
        <dbReference type="Proteomes" id="UP000030687"/>
    </source>
</evidence>
<dbReference type="Proteomes" id="UP000030687">
    <property type="component" value="Unassembled WGS sequence"/>
</dbReference>
<proteinExistence type="predicted"/>